<gene>
    <name evidence="1" type="ORF">EVA_08236</name>
</gene>
<protein>
    <submittedName>
        <fullName evidence="1">Uncharacterized protein</fullName>
    </submittedName>
</protein>
<dbReference type="AlphaFoldDB" id="J9G8V0"/>
<dbReference type="EMBL" id="AMCI01002089">
    <property type="protein sequence ID" value="EJX03657.1"/>
    <property type="molecule type" value="Genomic_DNA"/>
</dbReference>
<evidence type="ECO:0000313" key="1">
    <source>
        <dbReference type="EMBL" id="EJX03657.1"/>
    </source>
</evidence>
<reference evidence="1" key="1">
    <citation type="journal article" date="2012" name="PLoS ONE">
        <title>Gene sets for utilization of primary and secondary nutrition supplies in the distal gut of endangered iberian lynx.</title>
        <authorList>
            <person name="Alcaide M."/>
            <person name="Messina E."/>
            <person name="Richter M."/>
            <person name="Bargiela R."/>
            <person name="Peplies J."/>
            <person name="Huws S.A."/>
            <person name="Newbold C.J."/>
            <person name="Golyshin P.N."/>
            <person name="Simon M.A."/>
            <person name="Lopez G."/>
            <person name="Yakimov M.M."/>
            <person name="Ferrer M."/>
        </authorList>
    </citation>
    <scope>NUCLEOTIDE SEQUENCE</scope>
</reference>
<comment type="caution">
    <text evidence="1">The sequence shown here is derived from an EMBL/GenBank/DDBJ whole genome shotgun (WGS) entry which is preliminary data.</text>
</comment>
<organism evidence="1">
    <name type="scientific">gut metagenome</name>
    <dbReference type="NCBI Taxonomy" id="749906"/>
    <lineage>
        <taxon>unclassified sequences</taxon>
        <taxon>metagenomes</taxon>
        <taxon>organismal metagenomes</taxon>
    </lineage>
</organism>
<accession>J9G8V0</accession>
<sequence length="80" mass="9191">MGYAYPKTRCLGLASRKRQQKAQQQDSHPYLLYCVFHSIQGLFVSANKNTKSARIIRRIPPKKGSTLIPFPQESNRVPHH</sequence>
<proteinExistence type="predicted"/>
<name>J9G8V0_9ZZZZ</name>